<dbReference type="Proteomes" id="UP000462066">
    <property type="component" value="Unassembled WGS sequence"/>
</dbReference>
<dbReference type="AlphaFoldDB" id="A0A7V8K600"/>
<comment type="caution">
    <text evidence="2">The sequence shown here is derived from an EMBL/GenBank/DDBJ whole genome shotgun (WGS) entry which is preliminary data.</text>
</comment>
<reference evidence="2 3" key="1">
    <citation type="submission" date="2017-10" db="EMBL/GenBank/DDBJ databases">
        <title>Whole genome sequencing of Pseudoxanthomonas broegbernensis DSM 12573(T).</title>
        <authorList>
            <person name="Kumar S."/>
            <person name="Bansal K."/>
            <person name="Kaur A."/>
            <person name="Patil P."/>
            <person name="Sharma S."/>
            <person name="Patil P.B."/>
        </authorList>
    </citation>
    <scope>NUCLEOTIDE SEQUENCE [LARGE SCALE GENOMIC DNA]</scope>
    <source>
        <strain evidence="2 3">DSM 12573</strain>
    </source>
</reference>
<evidence type="ECO:0000256" key="1">
    <source>
        <dbReference type="SAM" id="MobiDB-lite"/>
    </source>
</evidence>
<gene>
    <name evidence="2" type="ORF">B1992_15405</name>
</gene>
<accession>A0A7V8K600</accession>
<organism evidence="2 3">
    <name type="scientific">Pseudoxanthomonas broegbernensis</name>
    <dbReference type="NCBI Taxonomy" id="83619"/>
    <lineage>
        <taxon>Bacteria</taxon>
        <taxon>Pseudomonadati</taxon>
        <taxon>Pseudomonadota</taxon>
        <taxon>Gammaproteobacteria</taxon>
        <taxon>Lysobacterales</taxon>
        <taxon>Lysobacteraceae</taxon>
        <taxon>Pseudoxanthomonas</taxon>
    </lineage>
</organism>
<dbReference type="EMBL" id="MWIP01000095">
    <property type="protein sequence ID" value="KAF1683577.1"/>
    <property type="molecule type" value="Genomic_DNA"/>
</dbReference>
<feature type="compositionally biased region" description="Low complexity" evidence="1">
    <location>
        <begin position="151"/>
        <end position="169"/>
    </location>
</feature>
<proteinExistence type="predicted"/>
<evidence type="ECO:0000313" key="2">
    <source>
        <dbReference type="EMBL" id="KAF1683577.1"/>
    </source>
</evidence>
<protein>
    <submittedName>
        <fullName evidence="2">Uncharacterized protein</fullName>
    </submittedName>
</protein>
<name>A0A7V8K600_9GAMM</name>
<evidence type="ECO:0000313" key="3">
    <source>
        <dbReference type="Proteomes" id="UP000462066"/>
    </source>
</evidence>
<feature type="region of interest" description="Disordered" evidence="1">
    <location>
        <begin position="140"/>
        <end position="169"/>
    </location>
</feature>
<keyword evidence="3" id="KW-1185">Reference proteome</keyword>
<sequence length="169" mass="18380">MQDQTVEVKFDGRLQRNGDWQAKAKAKARAMTLSELTGRYATDKLDFDLSAQIIAKAGHIDGKAQAALPRGQIYIEPVFVDFGAAPATLEATWKFGIAGGRLDVPQFEIVQNGVMHIAGRATKVMTEKKARLAARLSMQTHRSGRPARVCSTARISSATTSRPPTTSPR</sequence>